<dbReference type="InterPro" id="IPR006076">
    <property type="entry name" value="FAD-dep_OxRdtase"/>
</dbReference>
<evidence type="ECO:0000256" key="6">
    <source>
        <dbReference type="SAM" id="MobiDB-lite"/>
    </source>
</evidence>
<dbReference type="EMBL" id="FXYX01000036">
    <property type="protein sequence ID" value="SMX99689.1"/>
    <property type="molecule type" value="Genomic_DNA"/>
</dbReference>
<keyword evidence="2" id="KW-0285">Flavoprotein</keyword>
<dbReference type="Pfam" id="PF01266">
    <property type="entry name" value="DAO"/>
    <property type="match status" value="2"/>
</dbReference>
<dbReference type="Gene3D" id="3.50.50.60">
    <property type="entry name" value="FAD/NAD(P)-binding domain"/>
    <property type="match status" value="1"/>
</dbReference>
<comment type="cofactor">
    <cofactor evidence="1">
        <name>FAD</name>
        <dbReference type="ChEBI" id="CHEBI:57692"/>
    </cofactor>
</comment>
<dbReference type="SUPFAM" id="SSF51905">
    <property type="entry name" value="FAD/NAD(P)-binding domain"/>
    <property type="match status" value="1"/>
</dbReference>
<evidence type="ECO:0000256" key="2">
    <source>
        <dbReference type="ARBA" id="ARBA00022630"/>
    </source>
</evidence>
<feature type="domain" description="FAD dependent oxidoreductase" evidence="7">
    <location>
        <begin position="290"/>
        <end position="495"/>
    </location>
</feature>
<gene>
    <name evidence="8" type="ORF">BI49514_03091</name>
</gene>
<accession>A0A2H1KJ71</accession>
<feature type="domain" description="FAD dependent oxidoreductase" evidence="7">
    <location>
        <begin position="5"/>
        <end position="180"/>
    </location>
</feature>
<comment type="similarity">
    <text evidence="5">Belongs to the L2HGDH family.</text>
</comment>
<reference evidence="9" key="1">
    <citation type="submission" date="2017-03" db="EMBL/GenBank/DDBJ databases">
        <authorList>
            <person name="Monnet C."/>
        </authorList>
    </citation>
    <scope>NUCLEOTIDE SEQUENCE [LARGE SCALE GENOMIC DNA]</scope>
    <source>
        <strain evidence="9">ATCC 49514</strain>
    </source>
</reference>
<proteinExistence type="inferred from homology"/>
<dbReference type="AlphaFoldDB" id="A0A2H1KJ71"/>
<dbReference type="InterPro" id="IPR036188">
    <property type="entry name" value="FAD/NAD-bd_sf"/>
</dbReference>
<evidence type="ECO:0000256" key="4">
    <source>
        <dbReference type="ARBA" id="ARBA00023002"/>
    </source>
</evidence>
<feature type="region of interest" description="Disordered" evidence="6">
    <location>
        <begin position="187"/>
        <end position="225"/>
    </location>
</feature>
<dbReference type="Gene3D" id="3.30.9.10">
    <property type="entry name" value="D-Amino Acid Oxidase, subunit A, domain 2"/>
    <property type="match status" value="2"/>
</dbReference>
<evidence type="ECO:0000313" key="8">
    <source>
        <dbReference type="EMBL" id="SMX99689.1"/>
    </source>
</evidence>
<evidence type="ECO:0000256" key="3">
    <source>
        <dbReference type="ARBA" id="ARBA00022827"/>
    </source>
</evidence>
<evidence type="ECO:0000259" key="7">
    <source>
        <dbReference type="Pfam" id="PF01266"/>
    </source>
</evidence>
<evidence type="ECO:0000313" key="9">
    <source>
        <dbReference type="Proteomes" id="UP000234382"/>
    </source>
</evidence>
<dbReference type="PANTHER" id="PTHR43104">
    <property type="entry name" value="L-2-HYDROXYGLUTARATE DEHYDROGENASE, MITOCHONDRIAL"/>
    <property type="match status" value="1"/>
</dbReference>
<feature type="region of interest" description="Disordered" evidence="6">
    <location>
        <begin position="252"/>
        <end position="288"/>
    </location>
</feature>
<keyword evidence="9" id="KW-1185">Reference proteome</keyword>
<dbReference type="RefSeq" id="WP_244195308.1">
    <property type="nucleotide sequence ID" value="NZ_FXYX01000036.1"/>
</dbReference>
<keyword evidence="3" id="KW-0274">FAD</keyword>
<feature type="compositionally biased region" description="Basic and acidic residues" evidence="6">
    <location>
        <begin position="277"/>
        <end position="288"/>
    </location>
</feature>
<dbReference type="GO" id="GO:0047545">
    <property type="term" value="F:(S)-2-hydroxyglutarate dehydrogenase activity"/>
    <property type="evidence" value="ECO:0007669"/>
    <property type="project" value="TreeGrafter"/>
</dbReference>
<keyword evidence="4" id="KW-0560">Oxidoreductase</keyword>
<evidence type="ECO:0000256" key="5">
    <source>
        <dbReference type="ARBA" id="ARBA00037941"/>
    </source>
</evidence>
<feature type="compositionally biased region" description="Basic and acidic residues" evidence="6">
    <location>
        <begin position="204"/>
        <end position="220"/>
    </location>
</feature>
<sequence length="502" mass="54350">MSISRVAVVGAGILGVAAREVTTRFPDAEITVFDKAETVAAHQSSHTSGIVDSGLDQKPGSAEAKLTKRGLQLLIPYMAEAGVPYRECGQLLIAQDTDEAERLEEIFARAKDNEVPGARLLERHEIGAVEPAVRGVLGLFSPHAAIADFAALTAALASDVRAAGGTFRFGTEVTDFDTMSNEVRLRGRPVPADDATASSDDRDEQVRDRPRTYRGEEGHDPVIGIGDELRDRFGQQDWFKQAESTIGEWTQKLSDSWSRRDDRRSWDARPDSGQNDAPHRDSSGRDTAPEEVLGTFDIVIVCAGLQADRLATAAGLDAEPRIVPFTSDYYRIPATDTEVVRGIIGSVPDPQAPFTETSIVRGLDDGLILGPNTFVALGRESYDRRGFDLADISSTARNKGFWKFAAQTAKTAARGVRPLVSRTAFVDGIRRFVPEVDPNTVTSGPRGVRAQAMTADGELIDELAVTRRGRLTMVRSVPKSAATSALAIAETIVDRAFENTTR</sequence>
<feature type="compositionally biased region" description="Basic and acidic residues" evidence="6">
    <location>
        <begin position="257"/>
        <end position="270"/>
    </location>
</feature>
<name>A0A2H1KJ71_9MICO</name>
<evidence type="ECO:0000256" key="1">
    <source>
        <dbReference type="ARBA" id="ARBA00001974"/>
    </source>
</evidence>
<dbReference type="Proteomes" id="UP000234382">
    <property type="component" value="Unassembled WGS sequence"/>
</dbReference>
<protein>
    <submittedName>
        <fullName evidence="8">FAD dependent oxidoreductase</fullName>
    </submittedName>
</protein>
<dbReference type="PANTHER" id="PTHR43104:SF2">
    <property type="entry name" value="L-2-HYDROXYGLUTARATE DEHYDROGENASE, MITOCHONDRIAL"/>
    <property type="match status" value="1"/>
</dbReference>
<organism evidence="8 9">
    <name type="scientific">Brevibacterium iodinum ATCC 49514</name>
    <dbReference type="NCBI Taxonomy" id="1255616"/>
    <lineage>
        <taxon>Bacteria</taxon>
        <taxon>Bacillati</taxon>
        <taxon>Actinomycetota</taxon>
        <taxon>Actinomycetes</taxon>
        <taxon>Micrococcales</taxon>
        <taxon>Brevibacteriaceae</taxon>
        <taxon>Brevibacterium</taxon>
    </lineage>
</organism>